<dbReference type="EC" id="3.6.3.36" evidence="5"/>
<sequence length="268" mass="30774">MENKKKLQINNLIHNYESKDGEIVHALNNINLSVNDGEFLAIVGSSGCGKSTLLNIMAGMIKPTKGEILIDGETFTFNKHKIGYISQSDTLLPWRKIIDNVAIGLEIEGVNKKERHEIARELMESSGLSGFEDKYPYELSGGMRKRAIIIRALATDPEIIFMDEPFGPLDVFTKELLQDEILKIWEKRKNTIVYITHDIGEAITLADRIILMSYRPSNIKSKYIVEIPRPRDIKEIKHNYRFIELEKDIWEDIKNEVLKAKEEEMISI</sequence>
<reference evidence="5 6" key="1">
    <citation type="submission" date="2016-02" db="EMBL/GenBank/DDBJ databases">
        <title>Genome sequence of Tissierella creatinophila DSM 6911.</title>
        <authorList>
            <person name="Poehlein A."/>
            <person name="Daniel R."/>
        </authorList>
    </citation>
    <scope>NUCLEOTIDE SEQUENCE [LARGE SCALE GENOMIC DNA]</scope>
    <source>
        <strain evidence="5 6">DSM 6911</strain>
    </source>
</reference>
<dbReference type="CDD" id="cd03293">
    <property type="entry name" value="ABC_NrtD_SsuB_transporters"/>
    <property type="match status" value="1"/>
</dbReference>
<proteinExistence type="predicted"/>
<dbReference type="PROSITE" id="PS50893">
    <property type="entry name" value="ABC_TRANSPORTER_2"/>
    <property type="match status" value="1"/>
</dbReference>
<dbReference type="InterPro" id="IPR017871">
    <property type="entry name" value="ABC_transporter-like_CS"/>
</dbReference>
<evidence type="ECO:0000259" key="4">
    <source>
        <dbReference type="PROSITE" id="PS50893"/>
    </source>
</evidence>
<dbReference type="OrthoDB" id="9801958at2"/>
<name>A0A1U7M623_TISCR</name>
<organism evidence="5 6">
    <name type="scientific">Tissierella creatinophila DSM 6911</name>
    <dbReference type="NCBI Taxonomy" id="1123403"/>
    <lineage>
        <taxon>Bacteria</taxon>
        <taxon>Bacillati</taxon>
        <taxon>Bacillota</taxon>
        <taxon>Tissierellia</taxon>
        <taxon>Tissierellales</taxon>
        <taxon>Tissierellaceae</taxon>
        <taxon>Tissierella</taxon>
    </lineage>
</organism>
<keyword evidence="5" id="KW-0378">Hydrolase</keyword>
<dbReference type="InterPro" id="IPR027417">
    <property type="entry name" value="P-loop_NTPase"/>
</dbReference>
<keyword evidence="3 5" id="KW-0067">ATP-binding</keyword>
<dbReference type="EMBL" id="LTDM01000022">
    <property type="protein sequence ID" value="OLS02669.1"/>
    <property type="molecule type" value="Genomic_DNA"/>
</dbReference>
<dbReference type="Gene3D" id="3.40.50.300">
    <property type="entry name" value="P-loop containing nucleotide triphosphate hydrolases"/>
    <property type="match status" value="1"/>
</dbReference>
<keyword evidence="1" id="KW-0813">Transport</keyword>
<keyword evidence="2" id="KW-0547">Nucleotide-binding</keyword>
<dbReference type="AlphaFoldDB" id="A0A1U7M623"/>
<evidence type="ECO:0000256" key="2">
    <source>
        <dbReference type="ARBA" id="ARBA00022741"/>
    </source>
</evidence>
<dbReference type="PANTHER" id="PTHR42788:SF13">
    <property type="entry name" value="ALIPHATIC SULFONATES IMPORT ATP-BINDING PROTEIN SSUB"/>
    <property type="match status" value="1"/>
</dbReference>
<gene>
    <name evidence="5" type="primary">tauB_1</name>
    <name evidence="5" type="ORF">TICRE_14700</name>
</gene>
<dbReference type="InterPro" id="IPR003439">
    <property type="entry name" value="ABC_transporter-like_ATP-bd"/>
</dbReference>
<keyword evidence="6" id="KW-1185">Reference proteome</keyword>
<dbReference type="GO" id="GO:0016887">
    <property type="term" value="F:ATP hydrolysis activity"/>
    <property type="evidence" value="ECO:0007669"/>
    <property type="project" value="InterPro"/>
</dbReference>
<evidence type="ECO:0000313" key="5">
    <source>
        <dbReference type="EMBL" id="OLS02669.1"/>
    </source>
</evidence>
<dbReference type="GO" id="GO:0005524">
    <property type="term" value="F:ATP binding"/>
    <property type="evidence" value="ECO:0007669"/>
    <property type="project" value="UniProtKB-KW"/>
</dbReference>
<dbReference type="Proteomes" id="UP000186112">
    <property type="component" value="Unassembled WGS sequence"/>
</dbReference>
<protein>
    <submittedName>
        <fullName evidence="5">Taurine import ATP-binding protein TauB</fullName>
        <ecNumber evidence="5">3.6.3.36</ecNumber>
    </submittedName>
</protein>
<comment type="caution">
    <text evidence="5">The sequence shown here is derived from an EMBL/GenBank/DDBJ whole genome shotgun (WGS) entry which is preliminary data.</text>
</comment>
<dbReference type="InterPro" id="IPR003593">
    <property type="entry name" value="AAA+_ATPase"/>
</dbReference>
<dbReference type="InterPro" id="IPR050166">
    <property type="entry name" value="ABC_transporter_ATP-bind"/>
</dbReference>
<dbReference type="PROSITE" id="PS00211">
    <property type="entry name" value="ABC_TRANSPORTER_1"/>
    <property type="match status" value="1"/>
</dbReference>
<evidence type="ECO:0000256" key="1">
    <source>
        <dbReference type="ARBA" id="ARBA00022448"/>
    </source>
</evidence>
<dbReference type="Pfam" id="PF00005">
    <property type="entry name" value="ABC_tran"/>
    <property type="match status" value="1"/>
</dbReference>
<evidence type="ECO:0000313" key="6">
    <source>
        <dbReference type="Proteomes" id="UP000186112"/>
    </source>
</evidence>
<dbReference type="PANTHER" id="PTHR42788">
    <property type="entry name" value="TAURINE IMPORT ATP-BINDING PROTEIN-RELATED"/>
    <property type="match status" value="1"/>
</dbReference>
<accession>A0A1U7M623</accession>
<evidence type="ECO:0000256" key="3">
    <source>
        <dbReference type="ARBA" id="ARBA00022840"/>
    </source>
</evidence>
<dbReference type="SMART" id="SM00382">
    <property type="entry name" value="AAA"/>
    <property type="match status" value="1"/>
</dbReference>
<dbReference type="RefSeq" id="WP_075726623.1">
    <property type="nucleotide sequence ID" value="NZ_LTDM01000022.1"/>
</dbReference>
<feature type="domain" description="ABC transporter" evidence="4">
    <location>
        <begin position="7"/>
        <end position="239"/>
    </location>
</feature>
<dbReference type="SUPFAM" id="SSF52540">
    <property type="entry name" value="P-loop containing nucleoside triphosphate hydrolases"/>
    <property type="match status" value="1"/>
</dbReference>